<evidence type="ECO:0000313" key="3">
    <source>
        <dbReference type="Proteomes" id="UP000198639"/>
    </source>
</evidence>
<dbReference type="PROSITE" id="PS51257">
    <property type="entry name" value="PROKAR_LIPOPROTEIN"/>
    <property type="match status" value="1"/>
</dbReference>
<evidence type="ECO:0000313" key="2">
    <source>
        <dbReference type="EMBL" id="SFD06924.1"/>
    </source>
</evidence>
<feature type="signal peptide" evidence="1">
    <location>
        <begin position="1"/>
        <end position="25"/>
    </location>
</feature>
<keyword evidence="1" id="KW-0732">Signal</keyword>
<dbReference type="RefSeq" id="WP_091875168.1">
    <property type="nucleotide sequence ID" value="NZ_FOLD01000015.1"/>
</dbReference>
<keyword evidence="3" id="KW-1185">Reference proteome</keyword>
<reference evidence="3" key="1">
    <citation type="submission" date="2016-10" db="EMBL/GenBank/DDBJ databases">
        <authorList>
            <person name="Varghese N."/>
            <person name="Submissions S."/>
        </authorList>
    </citation>
    <scope>NUCLEOTIDE SEQUENCE [LARGE SCALE GENOMIC DNA]</scope>
    <source>
        <strain evidence="3">CGMCC 1.12041</strain>
    </source>
</reference>
<protein>
    <recommendedName>
        <fullName evidence="4">DUF4189 domain-containing protein</fullName>
    </recommendedName>
</protein>
<name>A0A1I1PAK2_9BURK</name>
<gene>
    <name evidence="2" type="ORF">SAMN05216204_11575</name>
</gene>
<evidence type="ECO:0008006" key="4">
    <source>
        <dbReference type="Google" id="ProtNLM"/>
    </source>
</evidence>
<organism evidence="2 3">
    <name type="scientific">Massilia yuzhufengensis</name>
    <dbReference type="NCBI Taxonomy" id="1164594"/>
    <lineage>
        <taxon>Bacteria</taxon>
        <taxon>Pseudomonadati</taxon>
        <taxon>Pseudomonadota</taxon>
        <taxon>Betaproteobacteria</taxon>
        <taxon>Burkholderiales</taxon>
        <taxon>Oxalobacteraceae</taxon>
        <taxon>Telluria group</taxon>
        <taxon>Massilia</taxon>
    </lineage>
</organism>
<accession>A0A1I1PAK2</accession>
<dbReference type="AlphaFoldDB" id="A0A1I1PAK2"/>
<evidence type="ECO:0000256" key="1">
    <source>
        <dbReference type="SAM" id="SignalP"/>
    </source>
</evidence>
<feature type="chain" id="PRO_5011566257" description="DUF4189 domain-containing protein" evidence="1">
    <location>
        <begin position="26"/>
        <end position="141"/>
    </location>
</feature>
<proteinExistence type="predicted"/>
<dbReference type="Proteomes" id="UP000198639">
    <property type="component" value="Unassembled WGS sequence"/>
</dbReference>
<dbReference type="EMBL" id="FOLD01000015">
    <property type="protein sequence ID" value="SFD06924.1"/>
    <property type="molecule type" value="Genomic_DNA"/>
</dbReference>
<sequence length="141" mass="14652">MTIKPFLCPGLLASLAVLVMASACARNPPAQAPSSSASLMDKIRAEVGDAACEGPQDCRSIAIGAKPCGGPDGYLAWSARRSDAVRLRALVDQYAAARKDENQRAGANSTCVFETNPGVTCLQARCTLRARGQGSVPDNDA</sequence>
<dbReference type="STRING" id="1164594.SAMN05216204_11575"/>
<dbReference type="OrthoDB" id="8703681at2"/>